<dbReference type="Gene3D" id="1.10.287.950">
    <property type="entry name" value="Methyl-accepting chemotaxis protein"/>
    <property type="match status" value="1"/>
</dbReference>
<evidence type="ECO:0000256" key="1">
    <source>
        <dbReference type="ARBA" id="ARBA00023224"/>
    </source>
</evidence>
<dbReference type="Proteomes" id="UP001368500">
    <property type="component" value="Unassembled WGS sequence"/>
</dbReference>
<dbReference type="RefSeq" id="WP_341375855.1">
    <property type="nucleotide sequence ID" value="NZ_JBBUTF010000019.1"/>
</dbReference>
<feature type="chain" id="PRO_5047496471" evidence="4">
    <location>
        <begin position="38"/>
        <end position="395"/>
    </location>
</feature>
<dbReference type="SMART" id="SM00283">
    <property type="entry name" value="MA"/>
    <property type="match status" value="1"/>
</dbReference>
<feature type="domain" description="Methyl-accepting transducer" evidence="5">
    <location>
        <begin position="183"/>
        <end position="322"/>
    </location>
</feature>
<dbReference type="InterPro" id="IPR004090">
    <property type="entry name" value="Chemotax_Me-accpt_rcpt"/>
</dbReference>
<reference evidence="6 7" key="1">
    <citation type="submission" date="2024-04" db="EMBL/GenBank/DDBJ databases">
        <title>Novel species of the genus Ideonella isolated from streams.</title>
        <authorList>
            <person name="Lu H."/>
        </authorList>
    </citation>
    <scope>NUCLEOTIDE SEQUENCE [LARGE SCALE GENOMIC DNA]</scope>
    <source>
        <strain evidence="6 7">BYS139W</strain>
    </source>
</reference>
<comment type="caution">
    <text evidence="6">The sequence shown here is derived from an EMBL/GenBank/DDBJ whole genome shotgun (WGS) entry which is preliminary data.</text>
</comment>
<evidence type="ECO:0000259" key="5">
    <source>
        <dbReference type="PROSITE" id="PS50111"/>
    </source>
</evidence>
<keyword evidence="1 3" id="KW-0807">Transducer</keyword>
<accession>A0ABU9BHE7</accession>
<comment type="similarity">
    <text evidence="2">Belongs to the methyl-accepting chemotaxis (MCP) protein family.</text>
</comment>
<gene>
    <name evidence="6" type="ORF">AACH11_19080</name>
</gene>
<proteinExistence type="inferred from homology"/>
<evidence type="ECO:0000256" key="4">
    <source>
        <dbReference type="SAM" id="SignalP"/>
    </source>
</evidence>
<organism evidence="6 7">
    <name type="scientific">Pseudaquabacterium rugosum</name>
    <dbReference type="NCBI Taxonomy" id="2984194"/>
    <lineage>
        <taxon>Bacteria</taxon>
        <taxon>Pseudomonadati</taxon>
        <taxon>Pseudomonadota</taxon>
        <taxon>Betaproteobacteria</taxon>
        <taxon>Burkholderiales</taxon>
        <taxon>Sphaerotilaceae</taxon>
        <taxon>Pseudaquabacterium</taxon>
    </lineage>
</organism>
<protein>
    <submittedName>
        <fullName evidence="6">Methyl-accepting chemotaxis protein</fullName>
    </submittedName>
</protein>
<evidence type="ECO:0000256" key="2">
    <source>
        <dbReference type="ARBA" id="ARBA00029447"/>
    </source>
</evidence>
<dbReference type="EMBL" id="JBBUTF010000019">
    <property type="protein sequence ID" value="MEK8028070.1"/>
    <property type="molecule type" value="Genomic_DNA"/>
</dbReference>
<name>A0ABU9BHE7_9BURK</name>
<dbReference type="Pfam" id="PF00015">
    <property type="entry name" value="MCPsignal"/>
    <property type="match status" value="1"/>
</dbReference>
<dbReference type="PROSITE" id="PS50111">
    <property type="entry name" value="CHEMOTAXIS_TRANSDUC_2"/>
    <property type="match status" value="1"/>
</dbReference>
<dbReference type="PANTHER" id="PTHR32089:SF112">
    <property type="entry name" value="LYSOZYME-LIKE PROTEIN-RELATED"/>
    <property type="match status" value="1"/>
</dbReference>
<dbReference type="SUPFAM" id="SSF58104">
    <property type="entry name" value="Methyl-accepting chemotaxis protein (MCP) signaling domain"/>
    <property type="match status" value="1"/>
</dbReference>
<dbReference type="PANTHER" id="PTHR32089">
    <property type="entry name" value="METHYL-ACCEPTING CHEMOTAXIS PROTEIN MCPB"/>
    <property type="match status" value="1"/>
</dbReference>
<keyword evidence="4" id="KW-0732">Signal</keyword>
<sequence>MSTHPPPRSWSVHGAGLLQRCLSAPVIGLAVSLPAVAAASAAGLAADQVGLLGAVCALGAASLSQRWRPGARPAADTLHGAVREAGELVPSLRALRGQLDQAALQSEHSAAQLIERMQSIHQLSNEQFARIRSTEDNGTQLAQVVKDKLMADAQLGAILAMFVQQQESDLLANVERIRRLQGVKELTPMVDVIALVARQTNYLSINAAIEAARAGEAGRGFAVVAAEIRQLSNRTAAVAVDIAAKIEAATSGIDQELAQAVDASGRQTTSHNMRNVLSDIEAMQKRFAESMGQLDLPRVIDGVKTGHEAMRSRLTDALDQLQVQDLMQQRVRRAGDALAGLEELLAALAAPASDGQRLQDLLGRLRELPAEAAPAASQAGAGRGVAAGEPAIELF</sequence>
<feature type="signal peptide" evidence="4">
    <location>
        <begin position="1"/>
        <end position="37"/>
    </location>
</feature>
<keyword evidence="7" id="KW-1185">Reference proteome</keyword>
<evidence type="ECO:0000313" key="7">
    <source>
        <dbReference type="Proteomes" id="UP001368500"/>
    </source>
</evidence>
<evidence type="ECO:0000313" key="6">
    <source>
        <dbReference type="EMBL" id="MEK8028070.1"/>
    </source>
</evidence>
<dbReference type="PRINTS" id="PR00260">
    <property type="entry name" value="CHEMTRNSDUCR"/>
</dbReference>
<evidence type="ECO:0000256" key="3">
    <source>
        <dbReference type="PROSITE-ProRule" id="PRU00284"/>
    </source>
</evidence>
<dbReference type="InterPro" id="IPR004089">
    <property type="entry name" value="MCPsignal_dom"/>
</dbReference>